<evidence type="ECO:0008006" key="3">
    <source>
        <dbReference type="Google" id="ProtNLM"/>
    </source>
</evidence>
<name>A0A409X472_9AGAR</name>
<accession>A0A409X472</accession>
<gene>
    <name evidence="1" type="ORF">CVT26_010529</name>
</gene>
<comment type="caution">
    <text evidence="1">The sequence shown here is derived from an EMBL/GenBank/DDBJ whole genome shotgun (WGS) entry which is preliminary data.</text>
</comment>
<sequence length="161" mass="18279">YYLEHLGALHERHPHLKRLFPASVFAAASFNFGPQTACFKHKDFANLPFGLCAVTALGNFDSKQGGHLVLWDLRLVIEFPAGSTILLPSAIIAHSNTPVKKDERRYSFAQYTAGGLFRWTENDFQLTKAFYSSLSPDRLEEEQKKNAERWRVGLSLFENAF</sequence>
<evidence type="ECO:0000313" key="1">
    <source>
        <dbReference type="EMBL" id="PPQ85549.1"/>
    </source>
</evidence>
<dbReference type="InParanoid" id="A0A409X472"/>
<dbReference type="Gene3D" id="3.60.130.30">
    <property type="match status" value="1"/>
</dbReference>
<feature type="non-terminal residue" evidence="1">
    <location>
        <position position="1"/>
    </location>
</feature>
<protein>
    <recommendedName>
        <fullName evidence="3">Prolyl 4-hydroxylase alpha subunit Fe(2+) 2OG dioxygenase domain-containing protein</fullName>
    </recommendedName>
</protein>
<dbReference type="Proteomes" id="UP000284706">
    <property type="component" value="Unassembled WGS sequence"/>
</dbReference>
<proteinExistence type="predicted"/>
<keyword evidence="2" id="KW-1185">Reference proteome</keyword>
<dbReference type="EMBL" id="NHYE01004276">
    <property type="protein sequence ID" value="PPQ85549.1"/>
    <property type="molecule type" value="Genomic_DNA"/>
</dbReference>
<organism evidence="1 2">
    <name type="scientific">Gymnopilus dilepis</name>
    <dbReference type="NCBI Taxonomy" id="231916"/>
    <lineage>
        <taxon>Eukaryota</taxon>
        <taxon>Fungi</taxon>
        <taxon>Dikarya</taxon>
        <taxon>Basidiomycota</taxon>
        <taxon>Agaricomycotina</taxon>
        <taxon>Agaricomycetes</taxon>
        <taxon>Agaricomycetidae</taxon>
        <taxon>Agaricales</taxon>
        <taxon>Agaricineae</taxon>
        <taxon>Hymenogastraceae</taxon>
        <taxon>Gymnopilus</taxon>
    </lineage>
</organism>
<dbReference type="AlphaFoldDB" id="A0A409X472"/>
<dbReference type="OrthoDB" id="3025143at2759"/>
<evidence type="ECO:0000313" key="2">
    <source>
        <dbReference type="Proteomes" id="UP000284706"/>
    </source>
</evidence>
<reference evidence="1 2" key="1">
    <citation type="journal article" date="2018" name="Evol. Lett.">
        <title>Horizontal gene cluster transfer increased hallucinogenic mushroom diversity.</title>
        <authorList>
            <person name="Reynolds H.T."/>
            <person name="Vijayakumar V."/>
            <person name="Gluck-Thaler E."/>
            <person name="Korotkin H.B."/>
            <person name="Matheny P.B."/>
            <person name="Slot J.C."/>
        </authorList>
    </citation>
    <scope>NUCLEOTIDE SEQUENCE [LARGE SCALE GENOMIC DNA]</scope>
    <source>
        <strain evidence="1 2">SRW20</strain>
    </source>
</reference>